<name>A0A6P8U813_GYMAC</name>
<keyword evidence="3" id="KW-0547">Nucleotide-binding</keyword>
<dbReference type="InterPro" id="IPR036640">
    <property type="entry name" value="ABC1_TM_sf"/>
</dbReference>
<dbReference type="Proteomes" id="UP000515161">
    <property type="component" value="Unplaced"/>
</dbReference>
<dbReference type="InterPro" id="IPR011527">
    <property type="entry name" value="ABC1_TM_dom"/>
</dbReference>
<evidence type="ECO:0000256" key="7">
    <source>
        <dbReference type="SAM" id="MobiDB-lite"/>
    </source>
</evidence>
<dbReference type="InterPro" id="IPR050173">
    <property type="entry name" value="ABC_transporter_C-like"/>
</dbReference>
<dbReference type="PROSITE" id="PS50929">
    <property type="entry name" value="ABC_TM1F"/>
    <property type="match status" value="1"/>
</dbReference>
<feature type="transmembrane region" description="Helical" evidence="8">
    <location>
        <begin position="20"/>
        <end position="42"/>
    </location>
</feature>
<dbReference type="AlphaFoldDB" id="A0A6P8U813"/>
<dbReference type="GeneID" id="117546717"/>
<evidence type="ECO:0000256" key="8">
    <source>
        <dbReference type="SAM" id="Phobius"/>
    </source>
</evidence>
<keyword evidence="5 8" id="KW-1133">Transmembrane helix</keyword>
<feature type="compositionally biased region" description="Polar residues" evidence="7">
    <location>
        <begin position="101"/>
        <end position="116"/>
    </location>
</feature>
<protein>
    <submittedName>
        <fullName evidence="11">Multidrug resistance-associated protein 4-like</fullName>
    </submittedName>
</protein>
<dbReference type="OrthoDB" id="6500128at2759"/>
<evidence type="ECO:0000256" key="5">
    <source>
        <dbReference type="ARBA" id="ARBA00022989"/>
    </source>
</evidence>
<evidence type="ECO:0000313" key="10">
    <source>
        <dbReference type="Proteomes" id="UP000515161"/>
    </source>
</evidence>
<dbReference type="GO" id="GO:0005886">
    <property type="term" value="C:plasma membrane"/>
    <property type="evidence" value="ECO:0007669"/>
    <property type="project" value="TreeGrafter"/>
</dbReference>
<dbReference type="PANTHER" id="PTHR24223">
    <property type="entry name" value="ATP-BINDING CASSETTE SUB-FAMILY C"/>
    <property type="match status" value="1"/>
</dbReference>
<dbReference type="PANTHER" id="PTHR24223:SF357">
    <property type="entry name" value="ATP-BINDING CASSETTE SUB-FAMILY C MEMBER 4"/>
    <property type="match status" value="1"/>
</dbReference>
<evidence type="ECO:0000313" key="11">
    <source>
        <dbReference type="RefSeq" id="XP_034072956.1"/>
    </source>
</evidence>
<evidence type="ECO:0000256" key="2">
    <source>
        <dbReference type="ARBA" id="ARBA00022692"/>
    </source>
</evidence>
<feature type="region of interest" description="Disordered" evidence="7">
    <location>
        <begin position="94"/>
        <end position="116"/>
    </location>
</feature>
<dbReference type="KEGG" id="gacu:117546717"/>
<gene>
    <name evidence="11" type="primary">LOC117546717</name>
</gene>
<feature type="domain" description="ABC transmembrane type-1" evidence="9">
    <location>
        <begin position="1"/>
        <end position="92"/>
    </location>
</feature>
<dbReference type="RefSeq" id="XP_034072956.1">
    <property type="nucleotide sequence ID" value="XM_034217065.1"/>
</dbReference>
<sequence>MIIYFENYDPEDMAALYETLGYAAGLSVCSIGLALLHHLYFYHVQRTGMKIRVAMCHMIYNKALCLSSSAMGKTTTGQIVNLLSNDVNKFDDDPRWGLGSGSSRCTSGRNPSLVKT</sequence>
<evidence type="ECO:0000256" key="6">
    <source>
        <dbReference type="ARBA" id="ARBA00023136"/>
    </source>
</evidence>
<proteinExistence type="predicted"/>
<evidence type="ECO:0000256" key="3">
    <source>
        <dbReference type="ARBA" id="ARBA00022741"/>
    </source>
</evidence>
<evidence type="ECO:0000259" key="9">
    <source>
        <dbReference type="PROSITE" id="PS50929"/>
    </source>
</evidence>
<accession>A0A6P8U813</accession>
<keyword evidence="1" id="KW-0813">Transport</keyword>
<dbReference type="Pfam" id="PF00664">
    <property type="entry name" value="ABC_membrane"/>
    <property type="match status" value="1"/>
</dbReference>
<reference evidence="11" key="1">
    <citation type="submission" date="2025-08" db="UniProtKB">
        <authorList>
            <consortium name="RefSeq"/>
        </authorList>
    </citation>
    <scope>IDENTIFICATION</scope>
</reference>
<dbReference type="InParanoid" id="A0A6P8U813"/>
<dbReference type="GO" id="GO:0005524">
    <property type="term" value="F:ATP binding"/>
    <property type="evidence" value="ECO:0007669"/>
    <property type="project" value="UniProtKB-KW"/>
</dbReference>
<dbReference type="Gene3D" id="1.20.1560.10">
    <property type="entry name" value="ABC transporter type 1, transmembrane domain"/>
    <property type="match status" value="1"/>
</dbReference>
<organism evidence="10 11">
    <name type="scientific">Gymnodraco acuticeps</name>
    <name type="common">Antarctic dragonfish</name>
    <dbReference type="NCBI Taxonomy" id="8218"/>
    <lineage>
        <taxon>Eukaryota</taxon>
        <taxon>Metazoa</taxon>
        <taxon>Chordata</taxon>
        <taxon>Craniata</taxon>
        <taxon>Vertebrata</taxon>
        <taxon>Euteleostomi</taxon>
        <taxon>Actinopterygii</taxon>
        <taxon>Neopterygii</taxon>
        <taxon>Teleostei</taxon>
        <taxon>Neoteleostei</taxon>
        <taxon>Acanthomorphata</taxon>
        <taxon>Eupercaria</taxon>
        <taxon>Perciformes</taxon>
        <taxon>Notothenioidei</taxon>
        <taxon>Bathydraconidae</taxon>
        <taxon>Gymnodraco</taxon>
    </lineage>
</organism>
<keyword evidence="6 8" id="KW-0472">Membrane</keyword>
<keyword evidence="2 8" id="KW-0812">Transmembrane</keyword>
<keyword evidence="4" id="KW-0067">ATP-binding</keyword>
<dbReference type="GO" id="GO:0140359">
    <property type="term" value="F:ABC-type transporter activity"/>
    <property type="evidence" value="ECO:0007669"/>
    <property type="project" value="InterPro"/>
</dbReference>
<evidence type="ECO:0000256" key="1">
    <source>
        <dbReference type="ARBA" id="ARBA00022448"/>
    </source>
</evidence>
<evidence type="ECO:0000256" key="4">
    <source>
        <dbReference type="ARBA" id="ARBA00022840"/>
    </source>
</evidence>
<dbReference type="SUPFAM" id="SSF90123">
    <property type="entry name" value="ABC transporter transmembrane region"/>
    <property type="match status" value="1"/>
</dbReference>
<keyword evidence="10" id="KW-1185">Reference proteome</keyword>